<reference evidence="3 4" key="1">
    <citation type="submission" date="2017-06" db="EMBL/GenBank/DDBJ databases">
        <title>Complete Genome Sequence of the Carbazole-Degrading Bacterium Acinetobacter johnsonii IC001.</title>
        <authorList>
            <person name="Vejarano F."/>
            <person name="Suzuki-Minakuchi C."/>
            <person name="Ohtsubo Y."/>
            <person name="Tsuda M."/>
            <person name="Okada K."/>
            <person name="Nojiri H."/>
        </authorList>
    </citation>
    <scope>NUCLEOTIDE SEQUENCE [LARGE SCALE GENOMIC DNA]</scope>
    <source>
        <strain evidence="3 4">IC001</strain>
    </source>
</reference>
<feature type="domain" description="Cupin type-1" evidence="2">
    <location>
        <begin position="35"/>
        <end position="170"/>
    </location>
</feature>
<dbReference type="InterPro" id="IPR006045">
    <property type="entry name" value="Cupin_1"/>
</dbReference>
<dbReference type="Pfam" id="PF02627">
    <property type="entry name" value="CMD"/>
    <property type="match status" value="1"/>
</dbReference>
<evidence type="ECO:0000259" key="2">
    <source>
        <dbReference type="SMART" id="SM00835"/>
    </source>
</evidence>
<dbReference type="SMART" id="SM00835">
    <property type="entry name" value="Cupin_1"/>
    <property type="match status" value="1"/>
</dbReference>
<feature type="signal peptide" evidence="1">
    <location>
        <begin position="1"/>
        <end position="20"/>
    </location>
</feature>
<proteinExistence type="predicted"/>
<dbReference type="InterPro" id="IPR014710">
    <property type="entry name" value="RmlC-like_jellyroll"/>
</dbReference>
<protein>
    <submittedName>
        <fullName evidence="3">Carboxymuconolactone decarboxylase</fullName>
    </submittedName>
</protein>
<evidence type="ECO:0000313" key="3">
    <source>
        <dbReference type="EMBL" id="AZN64011.1"/>
    </source>
</evidence>
<dbReference type="Pfam" id="PF07883">
    <property type="entry name" value="Cupin_2"/>
    <property type="match status" value="1"/>
</dbReference>
<name>A0A3S9AK65_ACIJO</name>
<dbReference type="Gene3D" id="1.20.1290.10">
    <property type="entry name" value="AhpD-like"/>
    <property type="match status" value="1"/>
</dbReference>
<dbReference type="PANTHER" id="PTHR43698:SF1">
    <property type="entry name" value="BLL4564 PROTEIN"/>
    <property type="match status" value="1"/>
</dbReference>
<dbReference type="InterPro" id="IPR029032">
    <property type="entry name" value="AhpD-like"/>
</dbReference>
<sequence>MMNQLRTALILTSLSGIAWAEDQAAGQQITQAAQHSIQTAPTSNFSGQADFARLPIMPSQGDVAPAIVNFKAGTITNWHSHPHGQYLIVTEGEGRTQEWGKSIQTIHKGDTVWCPPNVKHWHGASDHRAMSHIAITPVATDGKSVTWLEKVDLPTHAKASTTSAKGETVQLSHKQLSLIPIAAFTATGNLEKLKPALIQGLENGLSVNEIKEVFAHQYAYAGFPRALNGMLTLKSLLEERQKQDIHDIQGTLPSKLPSDTDYYQLGIERLADLNKTPIEANRNPLFENFSPTMDYALKAHLFGYLFSQDNLSPVEREIVVVSTLSAFGDVNAQLRSHLRITQNLGIDAAQMQKIMNVLQQTIGNDRTHNAQIVLKQLAN</sequence>
<evidence type="ECO:0000256" key="1">
    <source>
        <dbReference type="SAM" id="SignalP"/>
    </source>
</evidence>
<organism evidence="3 4">
    <name type="scientific">Acinetobacter johnsonii</name>
    <dbReference type="NCBI Taxonomy" id="40214"/>
    <lineage>
        <taxon>Bacteria</taxon>
        <taxon>Pseudomonadati</taxon>
        <taxon>Pseudomonadota</taxon>
        <taxon>Gammaproteobacteria</taxon>
        <taxon>Moraxellales</taxon>
        <taxon>Moraxellaceae</taxon>
        <taxon>Acinetobacter</taxon>
    </lineage>
</organism>
<dbReference type="InterPro" id="IPR011051">
    <property type="entry name" value="RmlC_Cupin_sf"/>
</dbReference>
<dbReference type="InterPro" id="IPR047263">
    <property type="entry name" value="HNL-like_cupin"/>
</dbReference>
<keyword evidence="1" id="KW-0732">Signal</keyword>
<dbReference type="RefSeq" id="WP_126036479.1">
    <property type="nucleotide sequence ID" value="NZ_CP022298.1"/>
</dbReference>
<dbReference type="PANTHER" id="PTHR43698">
    <property type="entry name" value="RIBD C-TERMINAL DOMAIN CONTAINING PROTEIN"/>
    <property type="match status" value="1"/>
</dbReference>
<evidence type="ECO:0000313" key="4">
    <source>
        <dbReference type="Proteomes" id="UP000276980"/>
    </source>
</evidence>
<gene>
    <name evidence="3" type="ORF">CFH90_08210</name>
</gene>
<dbReference type="CDD" id="cd02233">
    <property type="entry name" value="cupin_HNL-like"/>
    <property type="match status" value="1"/>
</dbReference>
<dbReference type="AlphaFoldDB" id="A0A3S9AK65"/>
<dbReference type="InterPro" id="IPR013096">
    <property type="entry name" value="Cupin_2"/>
</dbReference>
<dbReference type="InterPro" id="IPR003779">
    <property type="entry name" value="CMD-like"/>
</dbReference>
<dbReference type="Gene3D" id="2.60.120.10">
    <property type="entry name" value="Jelly Rolls"/>
    <property type="match status" value="1"/>
</dbReference>
<dbReference type="SUPFAM" id="SSF51182">
    <property type="entry name" value="RmlC-like cupins"/>
    <property type="match status" value="1"/>
</dbReference>
<dbReference type="Proteomes" id="UP000276980">
    <property type="component" value="Chromosome"/>
</dbReference>
<dbReference type="GO" id="GO:0051920">
    <property type="term" value="F:peroxiredoxin activity"/>
    <property type="evidence" value="ECO:0007669"/>
    <property type="project" value="InterPro"/>
</dbReference>
<accession>A0A3S9AK65</accession>
<feature type="chain" id="PRO_5019360552" evidence="1">
    <location>
        <begin position="21"/>
        <end position="379"/>
    </location>
</feature>
<dbReference type="EMBL" id="CP022298">
    <property type="protein sequence ID" value="AZN64011.1"/>
    <property type="molecule type" value="Genomic_DNA"/>
</dbReference>
<dbReference type="SUPFAM" id="SSF69118">
    <property type="entry name" value="AhpD-like"/>
    <property type="match status" value="1"/>
</dbReference>